<protein>
    <submittedName>
        <fullName evidence="1">Uncharacterized protein</fullName>
    </submittedName>
</protein>
<name>A0A0F8Y225_9ZZZZ</name>
<comment type="caution">
    <text evidence="1">The sequence shown here is derived from an EMBL/GenBank/DDBJ whole genome shotgun (WGS) entry which is preliminary data.</text>
</comment>
<organism evidence="1">
    <name type="scientific">marine sediment metagenome</name>
    <dbReference type="NCBI Taxonomy" id="412755"/>
    <lineage>
        <taxon>unclassified sequences</taxon>
        <taxon>metagenomes</taxon>
        <taxon>ecological metagenomes</taxon>
    </lineage>
</organism>
<reference evidence="1" key="1">
    <citation type="journal article" date="2015" name="Nature">
        <title>Complex archaea that bridge the gap between prokaryotes and eukaryotes.</title>
        <authorList>
            <person name="Spang A."/>
            <person name="Saw J.H."/>
            <person name="Jorgensen S.L."/>
            <person name="Zaremba-Niedzwiedzka K."/>
            <person name="Martijn J."/>
            <person name="Lind A.E."/>
            <person name="van Eijk R."/>
            <person name="Schleper C."/>
            <person name="Guy L."/>
            <person name="Ettema T.J."/>
        </authorList>
    </citation>
    <scope>NUCLEOTIDE SEQUENCE</scope>
</reference>
<evidence type="ECO:0000313" key="1">
    <source>
        <dbReference type="EMBL" id="KKK75412.1"/>
    </source>
</evidence>
<dbReference type="EMBL" id="LAZR01055877">
    <property type="protein sequence ID" value="KKK75412.1"/>
    <property type="molecule type" value="Genomic_DNA"/>
</dbReference>
<sequence length="50" mass="5506">MTVKEVRVFLKPFGDKDEVVFKDGTGFVYSLKAGGSAIDNDKELAILTKK</sequence>
<accession>A0A0F8Y225</accession>
<gene>
    <name evidence="1" type="ORF">LCGC14_2873980</name>
</gene>
<dbReference type="AlphaFoldDB" id="A0A0F8Y225"/>
<proteinExistence type="predicted"/>